<accession>A0ACB8E7T5</accession>
<dbReference type="Proteomes" id="UP000827872">
    <property type="component" value="Linkage Group LG10"/>
</dbReference>
<keyword evidence="2" id="KW-1185">Reference proteome</keyword>
<comment type="caution">
    <text evidence="1">The sequence shown here is derived from an EMBL/GenBank/DDBJ whole genome shotgun (WGS) entry which is preliminary data.</text>
</comment>
<proteinExistence type="predicted"/>
<sequence>MLNITGYPSSLPTVQQLHIRNILSCRFVTICFSPHKRPLPLKESPCKCKERKYTLAPPENPAARCRSPFKAAAQPLHFLLSQSPQGWSQLLDKKEAAGAYGYHKRETFITETAIVCKRIVVEPPCWLQAHSLIHLIEILGL</sequence>
<gene>
    <name evidence="1" type="ORF">K3G42_014954</name>
</gene>
<reference evidence="1" key="1">
    <citation type="submission" date="2021-08" db="EMBL/GenBank/DDBJ databases">
        <title>The first chromosome-level gecko genome reveals the dynamic sex chromosomes of Neotropical dwarf geckos (Sphaerodactylidae: Sphaerodactylus).</title>
        <authorList>
            <person name="Pinto B.J."/>
            <person name="Keating S.E."/>
            <person name="Gamble T."/>
        </authorList>
    </citation>
    <scope>NUCLEOTIDE SEQUENCE</scope>
    <source>
        <strain evidence="1">TG3544</strain>
    </source>
</reference>
<evidence type="ECO:0000313" key="1">
    <source>
        <dbReference type="EMBL" id="KAH7988343.1"/>
    </source>
</evidence>
<name>A0ACB8E7T5_9SAUR</name>
<evidence type="ECO:0000313" key="2">
    <source>
        <dbReference type="Proteomes" id="UP000827872"/>
    </source>
</evidence>
<organism evidence="1 2">
    <name type="scientific">Sphaerodactylus townsendi</name>
    <dbReference type="NCBI Taxonomy" id="933632"/>
    <lineage>
        <taxon>Eukaryota</taxon>
        <taxon>Metazoa</taxon>
        <taxon>Chordata</taxon>
        <taxon>Craniata</taxon>
        <taxon>Vertebrata</taxon>
        <taxon>Euteleostomi</taxon>
        <taxon>Lepidosauria</taxon>
        <taxon>Squamata</taxon>
        <taxon>Bifurcata</taxon>
        <taxon>Gekkota</taxon>
        <taxon>Sphaerodactylidae</taxon>
        <taxon>Sphaerodactylus</taxon>
    </lineage>
</organism>
<dbReference type="EMBL" id="CM037623">
    <property type="protein sequence ID" value="KAH7988343.1"/>
    <property type="molecule type" value="Genomic_DNA"/>
</dbReference>
<protein>
    <submittedName>
        <fullName evidence="1">Uncharacterized protein</fullName>
    </submittedName>
</protein>